<gene>
    <name evidence="1" type="ORF">FXF68_31610</name>
</gene>
<keyword evidence="2" id="KW-1185">Reference proteome</keyword>
<sequence length="66" mass="7083">MTAPRESRPWWTPGMPAGEVAIWEAAERAAESAPTLGPGDDVYQQIRQSMGGCLAPSARREERGAA</sequence>
<reference evidence="1 2" key="1">
    <citation type="submission" date="2019-08" db="EMBL/GenBank/DDBJ databases">
        <title>Actinomadura sp. nov. CYP1-5 isolated from mountain soil.</title>
        <authorList>
            <person name="Songsumanus A."/>
            <person name="Kuncharoen N."/>
            <person name="Kudo T."/>
            <person name="Yuki M."/>
            <person name="Igarashi Y."/>
            <person name="Tanasupawat S."/>
        </authorList>
    </citation>
    <scope>NUCLEOTIDE SEQUENCE [LARGE SCALE GENOMIC DNA]</scope>
    <source>
        <strain evidence="1 2">CYP1-5</strain>
    </source>
</reference>
<proteinExistence type="predicted"/>
<evidence type="ECO:0000313" key="1">
    <source>
        <dbReference type="EMBL" id="TYK45226.1"/>
    </source>
</evidence>
<accession>A0A5D3FBM0</accession>
<dbReference type="AlphaFoldDB" id="A0A5D3FBM0"/>
<dbReference type="Proteomes" id="UP000323505">
    <property type="component" value="Unassembled WGS sequence"/>
</dbReference>
<protein>
    <submittedName>
        <fullName evidence="1">Uncharacterized protein</fullName>
    </submittedName>
</protein>
<dbReference type="EMBL" id="VSRQ01000007">
    <property type="protein sequence ID" value="TYK45226.1"/>
    <property type="molecule type" value="Genomic_DNA"/>
</dbReference>
<name>A0A5D3FBM0_9ACTN</name>
<dbReference type="RefSeq" id="WP_148765675.1">
    <property type="nucleotide sequence ID" value="NZ_VSRQ01000007.1"/>
</dbReference>
<comment type="caution">
    <text evidence="1">The sequence shown here is derived from an EMBL/GenBank/DDBJ whole genome shotgun (WGS) entry which is preliminary data.</text>
</comment>
<evidence type="ECO:0000313" key="2">
    <source>
        <dbReference type="Proteomes" id="UP000323505"/>
    </source>
</evidence>
<organism evidence="1 2">
    <name type="scientific">Actinomadura decatromicini</name>
    <dbReference type="NCBI Taxonomy" id="2604572"/>
    <lineage>
        <taxon>Bacteria</taxon>
        <taxon>Bacillati</taxon>
        <taxon>Actinomycetota</taxon>
        <taxon>Actinomycetes</taxon>
        <taxon>Streptosporangiales</taxon>
        <taxon>Thermomonosporaceae</taxon>
        <taxon>Actinomadura</taxon>
    </lineage>
</organism>